<comment type="caution">
    <text evidence="2">The sequence shown here is derived from an EMBL/GenBank/DDBJ whole genome shotgun (WGS) entry which is preliminary data.</text>
</comment>
<proteinExistence type="predicted"/>
<name>A0A7J7NEA2_9MAGN</name>
<evidence type="ECO:0000256" key="1">
    <source>
        <dbReference type="SAM" id="MobiDB-lite"/>
    </source>
</evidence>
<feature type="region of interest" description="Disordered" evidence="1">
    <location>
        <begin position="155"/>
        <end position="186"/>
    </location>
</feature>
<dbReference type="EMBL" id="JACGCM010000855">
    <property type="protein sequence ID" value="KAF6165302.1"/>
    <property type="molecule type" value="Genomic_DNA"/>
</dbReference>
<dbReference type="AlphaFoldDB" id="A0A7J7NEA2"/>
<protein>
    <submittedName>
        <fullName evidence="2">Uncharacterized protein</fullName>
    </submittedName>
</protein>
<keyword evidence="3" id="KW-1185">Reference proteome</keyword>
<reference evidence="2 3" key="1">
    <citation type="journal article" date="2020" name="IScience">
        <title>Genome Sequencing of the Endangered Kingdonia uniflora (Circaeasteraceae, Ranunculales) Reveals Potential Mechanisms of Evolutionary Specialization.</title>
        <authorList>
            <person name="Sun Y."/>
            <person name="Deng T."/>
            <person name="Zhang A."/>
            <person name="Moore M.J."/>
            <person name="Landis J.B."/>
            <person name="Lin N."/>
            <person name="Zhang H."/>
            <person name="Zhang X."/>
            <person name="Huang J."/>
            <person name="Zhang X."/>
            <person name="Sun H."/>
            <person name="Wang H."/>
        </authorList>
    </citation>
    <scope>NUCLEOTIDE SEQUENCE [LARGE SCALE GENOMIC DNA]</scope>
    <source>
        <strain evidence="2">TB1705</strain>
        <tissue evidence="2">Leaf</tissue>
    </source>
</reference>
<evidence type="ECO:0000313" key="3">
    <source>
        <dbReference type="Proteomes" id="UP000541444"/>
    </source>
</evidence>
<dbReference type="Proteomes" id="UP000541444">
    <property type="component" value="Unassembled WGS sequence"/>
</dbReference>
<organism evidence="2 3">
    <name type="scientific">Kingdonia uniflora</name>
    <dbReference type="NCBI Taxonomy" id="39325"/>
    <lineage>
        <taxon>Eukaryota</taxon>
        <taxon>Viridiplantae</taxon>
        <taxon>Streptophyta</taxon>
        <taxon>Embryophyta</taxon>
        <taxon>Tracheophyta</taxon>
        <taxon>Spermatophyta</taxon>
        <taxon>Magnoliopsida</taxon>
        <taxon>Ranunculales</taxon>
        <taxon>Circaeasteraceae</taxon>
        <taxon>Kingdonia</taxon>
    </lineage>
</organism>
<evidence type="ECO:0000313" key="2">
    <source>
        <dbReference type="EMBL" id="KAF6165302.1"/>
    </source>
</evidence>
<feature type="region of interest" description="Disordered" evidence="1">
    <location>
        <begin position="352"/>
        <end position="373"/>
    </location>
</feature>
<feature type="compositionally biased region" description="Acidic residues" evidence="1">
    <location>
        <begin position="157"/>
        <end position="166"/>
    </location>
</feature>
<sequence length="388" mass="44936">MEVLQFVNHPSLVPYTNDSDEGAMEKDVNSDNPFLATNTIDFDRDVEVKIKKLFREMKDVRSAPNSIHLEETLFKCNKCMKEILKITDETNSIPKVFLDDVCDVKGFKIICKIYFGCSEDMDEYVNLSKQLQTRLVNNDVAILKEFNWRCMCGRDSDTDESYSSEEEVVRPGPSQSSMSKDEMPEEVNKSPTVGIVDISDHYSENPGRTFLLLNNNVEMDLIDFLPVAYRKEVRRYSLYAFKVLRCNRHKDLISEAEPKDFVKKSNKSSEGKEAMDLLFEFLAKIDFEKEDPSWSHEMKHNIDSLRVYSKSNKGRISSEGYQSTWEKDSHADYYKPFLDRMINAKILERRSKRKFESDNSSQSDTDIDSDDDHLAELNSDDKLIGILE</sequence>
<accession>A0A7J7NEA2</accession>
<gene>
    <name evidence="2" type="ORF">GIB67_042718</name>
</gene>